<evidence type="ECO:0000313" key="1">
    <source>
        <dbReference type="Proteomes" id="UP000887563"/>
    </source>
</evidence>
<evidence type="ECO:0000313" key="2">
    <source>
        <dbReference type="WBParaSite" id="Minc3s06467g39854"/>
    </source>
</evidence>
<dbReference type="Proteomes" id="UP000887563">
    <property type="component" value="Unplaced"/>
</dbReference>
<reference evidence="2" key="1">
    <citation type="submission" date="2022-11" db="UniProtKB">
        <authorList>
            <consortium name="WormBaseParasite"/>
        </authorList>
    </citation>
    <scope>IDENTIFICATION</scope>
</reference>
<sequence>MLLLSFQQFLEHFCVHCSLTKIQFFYHYTNTNHYNFTNLFGFQHYNCPHSFSFLNCTQLTLTSTQLTLTNLLTRPGSFLLDRATVMTPLTKRSEQNVYRTTKYRAGEGLTPIHNIFSSN</sequence>
<protein>
    <submittedName>
        <fullName evidence="2">Uncharacterized protein</fullName>
    </submittedName>
</protein>
<keyword evidence="1" id="KW-1185">Reference proteome</keyword>
<proteinExistence type="predicted"/>
<organism evidence="1 2">
    <name type="scientific">Meloidogyne incognita</name>
    <name type="common">Southern root-knot nematode worm</name>
    <name type="synonym">Oxyuris incognita</name>
    <dbReference type="NCBI Taxonomy" id="6306"/>
    <lineage>
        <taxon>Eukaryota</taxon>
        <taxon>Metazoa</taxon>
        <taxon>Ecdysozoa</taxon>
        <taxon>Nematoda</taxon>
        <taxon>Chromadorea</taxon>
        <taxon>Rhabditida</taxon>
        <taxon>Tylenchina</taxon>
        <taxon>Tylenchomorpha</taxon>
        <taxon>Tylenchoidea</taxon>
        <taxon>Meloidogynidae</taxon>
        <taxon>Meloidogyninae</taxon>
        <taxon>Meloidogyne</taxon>
        <taxon>Meloidogyne incognita group</taxon>
    </lineage>
</organism>
<accession>A0A914NJI3</accession>
<name>A0A914NJI3_MELIC</name>
<dbReference type="AlphaFoldDB" id="A0A914NJI3"/>
<dbReference type="WBParaSite" id="Minc3s06467g39854">
    <property type="protein sequence ID" value="Minc3s06467g39854"/>
    <property type="gene ID" value="Minc3s06467g39854"/>
</dbReference>